<evidence type="ECO:0008006" key="3">
    <source>
        <dbReference type="Google" id="ProtNLM"/>
    </source>
</evidence>
<evidence type="ECO:0000313" key="1">
    <source>
        <dbReference type="EMBL" id="KAJ7041818.1"/>
    </source>
</evidence>
<dbReference type="Proteomes" id="UP001218188">
    <property type="component" value="Unassembled WGS sequence"/>
</dbReference>
<keyword evidence="2" id="KW-1185">Reference proteome</keyword>
<dbReference type="Gene3D" id="1.20.1050.10">
    <property type="match status" value="1"/>
</dbReference>
<organism evidence="1 2">
    <name type="scientific">Mycena alexandri</name>
    <dbReference type="NCBI Taxonomy" id="1745969"/>
    <lineage>
        <taxon>Eukaryota</taxon>
        <taxon>Fungi</taxon>
        <taxon>Dikarya</taxon>
        <taxon>Basidiomycota</taxon>
        <taxon>Agaricomycotina</taxon>
        <taxon>Agaricomycetes</taxon>
        <taxon>Agaricomycetidae</taxon>
        <taxon>Agaricales</taxon>
        <taxon>Marasmiineae</taxon>
        <taxon>Mycenaceae</taxon>
        <taxon>Mycena</taxon>
    </lineage>
</organism>
<reference evidence="1" key="1">
    <citation type="submission" date="2023-03" db="EMBL/GenBank/DDBJ databases">
        <title>Massive genome expansion in bonnet fungi (Mycena s.s.) driven by repeated elements and novel gene families across ecological guilds.</title>
        <authorList>
            <consortium name="Lawrence Berkeley National Laboratory"/>
            <person name="Harder C.B."/>
            <person name="Miyauchi S."/>
            <person name="Viragh M."/>
            <person name="Kuo A."/>
            <person name="Thoen E."/>
            <person name="Andreopoulos B."/>
            <person name="Lu D."/>
            <person name="Skrede I."/>
            <person name="Drula E."/>
            <person name="Henrissat B."/>
            <person name="Morin E."/>
            <person name="Kohler A."/>
            <person name="Barry K."/>
            <person name="LaButti K."/>
            <person name="Morin E."/>
            <person name="Salamov A."/>
            <person name="Lipzen A."/>
            <person name="Mereny Z."/>
            <person name="Hegedus B."/>
            <person name="Baldrian P."/>
            <person name="Stursova M."/>
            <person name="Weitz H."/>
            <person name="Taylor A."/>
            <person name="Grigoriev I.V."/>
            <person name="Nagy L.G."/>
            <person name="Martin F."/>
            <person name="Kauserud H."/>
        </authorList>
    </citation>
    <scope>NUCLEOTIDE SEQUENCE</scope>
    <source>
        <strain evidence="1">CBHHK200</strain>
    </source>
</reference>
<dbReference type="EMBL" id="JARJCM010000015">
    <property type="protein sequence ID" value="KAJ7041818.1"/>
    <property type="molecule type" value="Genomic_DNA"/>
</dbReference>
<accession>A0AAD6T9E9</accession>
<gene>
    <name evidence="1" type="ORF">C8F04DRAFT_1252746</name>
</gene>
<protein>
    <recommendedName>
        <fullName evidence="3">Glutathione S-transferase</fullName>
    </recommendedName>
</protein>
<comment type="caution">
    <text evidence="1">The sequence shown here is derived from an EMBL/GenBank/DDBJ whole genome shotgun (WGS) entry which is preliminary data.</text>
</comment>
<sequence>MLRTTTESFFTSRAVCYYIAEKYANQGLKLIPNDLEEKAIFEQAASIEYPNFDSFCSKAVASSRSMRGVASDKAVFDALVEALSGKLDG</sequence>
<evidence type="ECO:0000313" key="2">
    <source>
        <dbReference type="Proteomes" id="UP001218188"/>
    </source>
</evidence>
<proteinExistence type="predicted"/>
<name>A0AAD6T9E9_9AGAR</name>
<dbReference type="AlphaFoldDB" id="A0AAD6T9E9"/>